<name>A0A0B7B913_9EUPU</name>
<proteinExistence type="predicted"/>
<protein>
    <submittedName>
        <fullName evidence="2">Uncharacterized protein</fullName>
    </submittedName>
</protein>
<feature type="compositionally biased region" description="Basic and acidic residues" evidence="1">
    <location>
        <begin position="62"/>
        <end position="71"/>
    </location>
</feature>
<feature type="region of interest" description="Disordered" evidence="1">
    <location>
        <begin position="51"/>
        <end position="71"/>
    </location>
</feature>
<feature type="compositionally biased region" description="Basic residues" evidence="1">
    <location>
        <begin position="51"/>
        <end position="61"/>
    </location>
</feature>
<gene>
    <name evidence="2" type="primary">ORF165934</name>
</gene>
<reference evidence="2" key="1">
    <citation type="submission" date="2014-12" db="EMBL/GenBank/DDBJ databases">
        <title>Insight into the proteome of Arion vulgaris.</title>
        <authorList>
            <person name="Aradska J."/>
            <person name="Bulat T."/>
            <person name="Smidak R."/>
            <person name="Sarate P."/>
            <person name="Gangsoo J."/>
            <person name="Sialana F."/>
            <person name="Bilban M."/>
            <person name="Lubec G."/>
        </authorList>
    </citation>
    <scope>NUCLEOTIDE SEQUENCE</scope>
    <source>
        <tissue evidence="2">Skin</tissue>
    </source>
</reference>
<accession>A0A0B7B913</accession>
<dbReference type="AlphaFoldDB" id="A0A0B7B913"/>
<feature type="non-terminal residue" evidence="2">
    <location>
        <position position="1"/>
    </location>
</feature>
<evidence type="ECO:0000256" key="1">
    <source>
        <dbReference type="SAM" id="MobiDB-lite"/>
    </source>
</evidence>
<evidence type="ECO:0000313" key="2">
    <source>
        <dbReference type="EMBL" id="CEK88560.1"/>
    </source>
</evidence>
<sequence>NTLRTRWAGESNSYVKTSTKQKDGAVVRTFNEKEIQLTTINITAYNIKRAGTRSKRRHKKNMDKQYQDFIK</sequence>
<organism evidence="2">
    <name type="scientific">Arion vulgaris</name>
    <dbReference type="NCBI Taxonomy" id="1028688"/>
    <lineage>
        <taxon>Eukaryota</taxon>
        <taxon>Metazoa</taxon>
        <taxon>Spiralia</taxon>
        <taxon>Lophotrochozoa</taxon>
        <taxon>Mollusca</taxon>
        <taxon>Gastropoda</taxon>
        <taxon>Heterobranchia</taxon>
        <taxon>Euthyneura</taxon>
        <taxon>Panpulmonata</taxon>
        <taxon>Eupulmonata</taxon>
        <taxon>Stylommatophora</taxon>
        <taxon>Helicina</taxon>
        <taxon>Arionoidea</taxon>
        <taxon>Arionidae</taxon>
        <taxon>Arion</taxon>
    </lineage>
</organism>
<dbReference type="EMBL" id="HACG01041695">
    <property type="protein sequence ID" value="CEK88560.1"/>
    <property type="molecule type" value="Transcribed_RNA"/>
</dbReference>